<dbReference type="EMBL" id="DVLL01000023">
    <property type="protein sequence ID" value="HIT59476.1"/>
    <property type="molecule type" value="Genomic_DNA"/>
</dbReference>
<accession>A0A9D1GU35</accession>
<proteinExistence type="predicted"/>
<evidence type="ECO:0000259" key="7">
    <source>
        <dbReference type="SMART" id="SM00481"/>
    </source>
</evidence>
<dbReference type="Gene3D" id="3.20.20.140">
    <property type="entry name" value="Metal-dependent hydrolases"/>
    <property type="match status" value="1"/>
</dbReference>
<dbReference type="GO" id="GO:0006260">
    <property type="term" value="P:DNA replication"/>
    <property type="evidence" value="ECO:0007669"/>
    <property type="project" value="UniProtKB-KW"/>
</dbReference>
<dbReference type="SUPFAM" id="SSF89550">
    <property type="entry name" value="PHP domain-like"/>
    <property type="match status" value="1"/>
</dbReference>
<dbReference type="GO" id="GO:0008408">
    <property type="term" value="F:3'-5' exonuclease activity"/>
    <property type="evidence" value="ECO:0007669"/>
    <property type="project" value="InterPro"/>
</dbReference>
<dbReference type="AlphaFoldDB" id="A0A9D1GU35"/>
<dbReference type="PANTHER" id="PTHR32294">
    <property type="entry name" value="DNA POLYMERASE III SUBUNIT ALPHA"/>
    <property type="match status" value="1"/>
</dbReference>
<comment type="catalytic activity">
    <reaction evidence="6">
        <text>DNA(n) + a 2'-deoxyribonucleoside 5'-triphosphate = DNA(n+1) + diphosphate</text>
        <dbReference type="Rhea" id="RHEA:22508"/>
        <dbReference type="Rhea" id="RHEA-COMP:17339"/>
        <dbReference type="Rhea" id="RHEA-COMP:17340"/>
        <dbReference type="ChEBI" id="CHEBI:33019"/>
        <dbReference type="ChEBI" id="CHEBI:61560"/>
        <dbReference type="ChEBI" id="CHEBI:173112"/>
        <dbReference type="EC" id="2.7.7.7"/>
    </reaction>
</comment>
<dbReference type="CDD" id="cd04485">
    <property type="entry name" value="DnaE_OBF"/>
    <property type="match status" value="1"/>
</dbReference>
<reference evidence="8" key="2">
    <citation type="journal article" date="2021" name="PeerJ">
        <title>Extensive microbial diversity within the chicken gut microbiome revealed by metagenomics and culture.</title>
        <authorList>
            <person name="Gilroy R."/>
            <person name="Ravi A."/>
            <person name="Getino M."/>
            <person name="Pursley I."/>
            <person name="Horton D.L."/>
            <person name="Alikhan N.F."/>
            <person name="Baker D."/>
            <person name="Gharbi K."/>
            <person name="Hall N."/>
            <person name="Watson M."/>
            <person name="Adriaenssens E.M."/>
            <person name="Foster-Nyarko E."/>
            <person name="Jarju S."/>
            <person name="Secka A."/>
            <person name="Antonio M."/>
            <person name="Oren A."/>
            <person name="Chaudhuri R.R."/>
            <person name="La Ragione R."/>
            <person name="Hildebrand F."/>
            <person name="Pallen M.J."/>
        </authorList>
    </citation>
    <scope>NUCLEOTIDE SEQUENCE</scope>
    <source>
        <strain evidence="8">CHK33-4379</strain>
    </source>
</reference>
<dbReference type="SMART" id="SM00481">
    <property type="entry name" value="POLIIIAc"/>
    <property type="match status" value="1"/>
</dbReference>
<evidence type="ECO:0000256" key="2">
    <source>
        <dbReference type="ARBA" id="ARBA00022679"/>
    </source>
</evidence>
<feature type="domain" description="Polymerase/histidinol phosphatase N-terminal" evidence="7">
    <location>
        <begin position="5"/>
        <end position="72"/>
    </location>
</feature>
<keyword evidence="5" id="KW-0239">DNA-directed DNA polymerase</keyword>
<sequence>MEDFVHLHVHSEYSLLDGACRLRQLVLRVKEMGMKAVAVTDHGNVFAAVEFYNECKREGIKPIIGCEVYVAPRTRFDRQGRQDSPYHLILLCKNEKGYKNLCKLVSLSYTEGFYSKPRVDYELLSRYCEGLVCLSGCLAGEVSRRLSEGDYQSAKDTVLRYKAIFGEDYYIEVQNHKFSDETDILPYLYKLAGETGVRLVATNDAHYISAEDAPAQKILMCISTNTTVDDPDGMSFPTNEFYLKSYYEMKELFPGREDALAATVEIADKCSLEFEFGVTKLPAFKMDGVSDNEKFLREMSYDGLKKRYQDITPELKSRLDYELGVISGMGYVNYYLIVWDFIHYAKTHGIPVGPGRGSGAGSLVAYCIGITGIDPMRYNLLFERFLNPERVSMPDFDIDFCIEGRQEVIDYVKRRYGEDHVAQIVTFGTMAAKNAVRDCARAMALPYSLADKVAKAIPFGMSIDEAKEKSQEFRELYYGSAQIHELLDMAVRVEGMPRHCSTHAAGVVITAGPVSDYVPLMTNDGQLVTQYTMTVLESLGLLKIDFLGLRNLTVIRDAVRNIRRTEPEFDIEKIPIDDPMVYKMLADGDTVGVFQFESAGMTSAIMRLVPENIEDLIAVISLYRPGPMDSIPTYIKNRHNKQSVTYKTPQLKPILEVTYGCIVYQEQVMQIFRELAGYSYGRADIVRRAMAKKKHSVLENERKAFIYGEKNPDGSVNCTGCVANGISEKIANELFDDMSSFASYAFNKSHAAAYATLSYQTAYLKCHYFKEYMAALITSVLDNSTKVGEYVSECETKGVKVLGPDINVSEEGFVSNADGIRFGLLAVKSLGRGMIRDITEERKRGGRFSSLQDFILRMYGKEITSRAIECLIMSGAFDSFPTNRRQMLTNYDLIMNAVSERQRDNMEGQLDLFGGSSDSSESENLPIPYAEEYPKAKLLEMEKETLGTYISGHPLSVYSAWLPACGASAIKKILDGCAELSAKYTEGSEVAIFAILRSKRMITTKKNQQMCFTRFEDVSADMEVIVFPKVYESARGVLSENAALFVSGKISIKEEEEPKILADRIIPAQEYISQLDSTPICVRLSSTDKDKVESLRRLCSEHTGLQASKLYAYLTDLGKLTLIKGASSLVIDSDSLSQLYKICGAENVRFKLEKK</sequence>
<dbReference type="GO" id="GO:0003887">
    <property type="term" value="F:DNA-directed DNA polymerase activity"/>
    <property type="evidence" value="ECO:0007669"/>
    <property type="project" value="UniProtKB-KW"/>
</dbReference>
<reference evidence="8" key="1">
    <citation type="submission" date="2020-10" db="EMBL/GenBank/DDBJ databases">
        <authorList>
            <person name="Gilroy R."/>
        </authorList>
    </citation>
    <scope>NUCLEOTIDE SEQUENCE</scope>
    <source>
        <strain evidence="8">CHK33-4379</strain>
    </source>
</reference>
<dbReference type="InterPro" id="IPR029460">
    <property type="entry name" value="DNAPol_HHH"/>
</dbReference>
<evidence type="ECO:0000313" key="8">
    <source>
        <dbReference type="EMBL" id="HIT59476.1"/>
    </source>
</evidence>
<evidence type="ECO:0000256" key="3">
    <source>
        <dbReference type="ARBA" id="ARBA00022695"/>
    </source>
</evidence>
<comment type="caution">
    <text evidence="8">The sequence shown here is derived from an EMBL/GenBank/DDBJ whole genome shotgun (WGS) entry which is preliminary data.</text>
</comment>
<dbReference type="Pfam" id="PF02811">
    <property type="entry name" value="PHP"/>
    <property type="match status" value="1"/>
</dbReference>
<name>A0A9D1GU35_9FIRM</name>
<dbReference type="Pfam" id="PF07733">
    <property type="entry name" value="DNA_pol3_alpha"/>
    <property type="match status" value="1"/>
</dbReference>
<dbReference type="InterPro" id="IPR011708">
    <property type="entry name" value="DNA_pol3_alpha_NTPase_dom"/>
</dbReference>
<evidence type="ECO:0000313" key="9">
    <source>
        <dbReference type="Proteomes" id="UP000824136"/>
    </source>
</evidence>
<dbReference type="NCBIfam" id="TIGR00594">
    <property type="entry name" value="polc"/>
    <property type="match status" value="1"/>
</dbReference>
<protein>
    <recommendedName>
        <fullName evidence="1">DNA-directed DNA polymerase</fullName>
        <ecNumber evidence="1">2.7.7.7</ecNumber>
    </recommendedName>
</protein>
<evidence type="ECO:0000256" key="4">
    <source>
        <dbReference type="ARBA" id="ARBA00022705"/>
    </source>
</evidence>
<dbReference type="EC" id="2.7.7.7" evidence="1"/>
<dbReference type="PANTHER" id="PTHR32294:SF0">
    <property type="entry name" value="DNA POLYMERASE III SUBUNIT ALPHA"/>
    <property type="match status" value="1"/>
</dbReference>
<dbReference type="Pfam" id="PF14579">
    <property type="entry name" value="HHH_6"/>
    <property type="match status" value="1"/>
</dbReference>
<dbReference type="InterPro" id="IPR040982">
    <property type="entry name" value="DNA_pol3_finger"/>
</dbReference>
<evidence type="ECO:0000256" key="5">
    <source>
        <dbReference type="ARBA" id="ARBA00022932"/>
    </source>
</evidence>
<dbReference type="NCBIfam" id="NF004226">
    <property type="entry name" value="PRK05673.1"/>
    <property type="match status" value="1"/>
</dbReference>
<dbReference type="InterPro" id="IPR016195">
    <property type="entry name" value="Pol/histidinol_Pase-like"/>
</dbReference>
<dbReference type="NCBIfam" id="NF005298">
    <property type="entry name" value="PRK06826.1"/>
    <property type="match status" value="1"/>
</dbReference>
<dbReference type="Pfam" id="PF17657">
    <property type="entry name" value="DNA_pol3_finger"/>
    <property type="match status" value="1"/>
</dbReference>
<dbReference type="InterPro" id="IPR004013">
    <property type="entry name" value="PHP_dom"/>
</dbReference>
<keyword evidence="3 8" id="KW-0548">Nucleotidyltransferase</keyword>
<dbReference type="Gene3D" id="1.10.150.870">
    <property type="match status" value="1"/>
</dbReference>
<organism evidence="8 9">
    <name type="scientific">Candidatus Faeciplasma pullistercoris</name>
    <dbReference type="NCBI Taxonomy" id="2840800"/>
    <lineage>
        <taxon>Bacteria</taxon>
        <taxon>Bacillati</taxon>
        <taxon>Bacillota</taxon>
        <taxon>Clostridia</taxon>
        <taxon>Eubacteriales</taxon>
        <taxon>Oscillospiraceae</taxon>
        <taxon>Oscillospiraceae incertae sedis</taxon>
        <taxon>Candidatus Faeciplasma</taxon>
    </lineage>
</organism>
<evidence type="ECO:0000256" key="1">
    <source>
        <dbReference type="ARBA" id="ARBA00012417"/>
    </source>
</evidence>
<dbReference type="Gene3D" id="1.10.10.1600">
    <property type="entry name" value="Bacterial DNA polymerase III alpha subunit, thumb domain"/>
    <property type="match status" value="1"/>
</dbReference>
<gene>
    <name evidence="8" type="ORF">IAC39_07195</name>
</gene>
<keyword evidence="4" id="KW-0235">DNA replication</keyword>
<keyword evidence="2 8" id="KW-0808">Transferase</keyword>
<dbReference type="InterPro" id="IPR003141">
    <property type="entry name" value="Pol/His_phosphatase_N"/>
</dbReference>
<dbReference type="CDD" id="cd12113">
    <property type="entry name" value="PHP_PolIIIA_DnaE3"/>
    <property type="match status" value="1"/>
</dbReference>
<dbReference type="InterPro" id="IPR041931">
    <property type="entry name" value="DNA_pol3_alpha_thumb_dom"/>
</dbReference>
<dbReference type="InterPro" id="IPR004805">
    <property type="entry name" value="DnaE2/DnaE/PolC"/>
</dbReference>
<evidence type="ECO:0000256" key="6">
    <source>
        <dbReference type="ARBA" id="ARBA00049244"/>
    </source>
</evidence>
<dbReference type="Proteomes" id="UP000824136">
    <property type="component" value="Unassembled WGS sequence"/>
</dbReference>